<keyword evidence="3" id="KW-1185">Reference proteome</keyword>
<dbReference type="OrthoDB" id="8480694at2"/>
<gene>
    <name evidence="2" type="ORF">Cva_00581</name>
</gene>
<dbReference type="EMBL" id="BBVC01000020">
    <property type="protein sequence ID" value="GAO97939.1"/>
    <property type="molecule type" value="Genomic_DNA"/>
</dbReference>
<dbReference type="Pfam" id="PF01710">
    <property type="entry name" value="HTH_Tnp_IS630"/>
    <property type="match status" value="1"/>
</dbReference>
<evidence type="ECO:0000259" key="1">
    <source>
        <dbReference type="Pfam" id="PF01710"/>
    </source>
</evidence>
<dbReference type="AlphaFoldDB" id="A0A0K8MDI3"/>
<dbReference type="InterPro" id="IPR002622">
    <property type="entry name" value="Transposase_14"/>
</dbReference>
<proteinExistence type="predicted"/>
<evidence type="ECO:0000313" key="2">
    <source>
        <dbReference type="EMBL" id="GAO97939.1"/>
    </source>
</evidence>
<dbReference type="Proteomes" id="UP000036771">
    <property type="component" value="Unassembled WGS sequence"/>
</dbReference>
<accession>A0A0K8MDI3</accession>
<protein>
    <submittedName>
        <fullName evidence="2">Transposase</fullName>
    </submittedName>
</protein>
<comment type="caution">
    <text evidence="2">The sequence shown here is derived from an EMBL/GenBank/DDBJ whole genome shotgun (WGS) entry which is preliminary data.</text>
</comment>
<dbReference type="InterPro" id="IPR009057">
    <property type="entry name" value="Homeodomain-like_sf"/>
</dbReference>
<reference evidence="2 3" key="1">
    <citation type="submission" date="2015-03" db="EMBL/GenBank/DDBJ databases">
        <title>Caedibacter varicaedens, whole genome shotgun sequence.</title>
        <authorList>
            <person name="Suzuki H."/>
            <person name="Dapper A.L."/>
            <person name="Gibson A.K."/>
            <person name="Jackson C."/>
            <person name="Lee H."/>
            <person name="Pejaver V.R."/>
            <person name="Doak T."/>
            <person name="Lynch M."/>
        </authorList>
    </citation>
    <scope>NUCLEOTIDE SEQUENCE [LARGE SCALE GENOMIC DNA]</scope>
</reference>
<organism evidence="2 3">
    <name type="scientific">Caedimonas varicaedens</name>
    <dbReference type="NCBI Taxonomy" id="1629334"/>
    <lineage>
        <taxon>Bacteria</taxon>
        <taxon>Pseudomonadati</taxon>
        <taxon>Pseudomonadota</taxon>
        <taxon>Alphaproteobacteria</taxon>
        <taxon>Holosporales</taxon>
        <taxon>Caedimonadaceae</taxon>
        <taxon>Caedimonas</taxon>
    </lineage>
</organism>
<dbReference type="SUPFAM" id="SSF46689">
    <property type="entry name" value="Homeodomain-like"/>
    <property type="match status" value="1"/>
</dbReference>
<evidence type="ECO:0000313" key="3">
    <source>
        <dbReference type="Proteomes" id="UP000036771"/>
    </source>
</evidence>
<name>A0A0K8MDI3_9PROT</name>
<dbReference type="STRING" id="1629334.Cva_00581"/>
<sequence length="122" mass="14022">MTYSLDFRLRVLSVKKKKNLSFAETADLFGVGVTSLVRWVKKPEPQTHRHKPATKLNMDALKEDIQLYPDAYQYERAERLGVSSMGIWHALKRLNVTYKKNAQTSQGRSRKACYFLSSVNIG</sequence>
<feature type="domain" description="Transposase Synechocystis PCC 6803" evidence="1">
    <location>
        <begin position="1"/>
        <end position="111"/>
    </location>
</feature>